<dbReference type="Proteomes" id="UP001175228">
    <property type="component" value="Unassembled WGS sequence"/>
</dbReference>
<comment type="caution">
    <text evidence="1">The sequence shown here is derived from an EMBL/GenBank/DDBJ whole genome shotgun (WGS) entry which is preliminary data.</text>
</comment>
<dbReference type="EMBL" id="JAUEPU010000011">
    <property type="protein sequence ID" value="KAK0498431.1"/>
    <property type="molecule type" value="Genomic_DNA"/>
</dbReference>
<evidence type="ECO:0000313" key="1">
    <source>
        <dbReference type="EMBL" id="KAK0498431.1"/>
    </source>
</evidence>
<name>A0AA39TRC7_9AGAR</name>
<evidence type="ECO:0000313" key="2">
    <source>
        <dbReference type="Proteomes" id="UP001175228"/>
    </source>
</evidence>
<protein>
    <submittedName>
        <fullName evidence="1">Uncharacterized protein</fullName>
    </submittedName>
</protein>
<reference evidence="1" key="1">
    <citation type="submission" date="2023-06" db="EMBL/GenBank/DDBJ databases">
        <authorList>
            <consortium name="Lawrence Berkeley National Laboratory"/>
            <person name="Ahrendt S."/>
            <person name="Sahu N."/>
            <person name="Indic B."/>
            <person name="Wong-Bajracharya J."/>
            <person name="Merenyi Z."/>
            <person name="Ke H.-M."/>
            <person name="Monk M."/>
            <person name="Kocsube S."/>
            <person name="Drula E."/>
            <person name="Lipzen A."/>
            <person name="Balint B."/>
            <person name="Henrissat B."/>
            <person name="Andreopoulos B."/>
            <person name="Martin F.M."/>
            <person name="Harder C.B."/>
            <person name="Rigling D."/>
            <person name="Ford K.L."/>
            <person name="Foster G.D."/>
            <person name="Pangilinan J."/>
            <person name="Papanicolaou A."/>
            <person name="Barry K."/>
            <person name="LaButti K."/>
            <person name="Viragh M."/>
            <person name="Koriabine M."/>
            <person name="Yan M."/>
            <person name="Riley R."/>
            <person name="Champramary S."/>
            <person name="Plett K.L."/>
            <person name="Tsai I.J."/>
            <person name="Slot J."/>
            <person name="Sipos G."/>
            <person name="Plett J."/>
            <person name="Nagy L.G."/>
            <person name="Grigoriev I.V."/>
        </authorList>
    </citation>
    <scope>NUCLEOTIDE SEQUENCE</scope>
    <source>
        <strain evidence="1">HWK02</strain>
    </source>
</reference>
<organism evidence="1 2">
    <name type="scientific">Armillaria luteobubalina</name>
    <dbReference type="NCBI Taxonomy" id="153913"/>
    <lineage>
        <taxon>Eukaryota</taxon>
        <taxon>Fungi</taxon>
        <taxon>Dikarya</taxon>
        <taxon>Basidiomycota</taxon>
        <taxon>Agaricomycotina</taxon>
        <taxon>Agaricomycetes</taxon>
        <taxon>Agaricomycetidae</taxon>
        <taxon>Agaricales</taxon>
        <taxon>Marasmiineae</taxon>
        <taxon>Physalacriaceae</taxon>
        <taxon>Armillaria</taxon>
    </lineage>
</organism>
<dbReference type="AlphaFoldDB" id="A0AA39TRC7"/>
<proteinExistence type="predicted"/>
<sequence>STSRLFPLNGVSEILFRVSILYFSEGFKQITVCYDHYGRPKRYTTPKTPAIYPPRSYCYSPCHLGPDAVHYSVGGSFIFYDMLDLQILLPPSRIQEAAALLSPSYSPMTCDEIDEEKRVYNASHMDRYTDYTLAFRDRPNDFVRLKSLERNTRSDPSRVLLISHTIFNYPLNETTPISLPLCPILPFPSVPVLFRLMPVHLQKWLDMGYSRQGAAFMRICQALLERAINFSFPKEVEEEYSNADELPMRLKELTTSLDEREKRWIYDCFMVGSDGSSDEAVGSDDDDSFWDFTSPSIS</sequence>
<feature type="non-terminal residue" evidence="1">
    <location>
        <position position="1"/>
    </location>
</feature>
<accession>A0AA39TRC7</accession>
<gene>
    <name evidence="1" type="ORF">EDD18DRAFT_88661</name>
</gene>
<keyword evidence="2" id="KW-1185">Reference proteome</keyword>